<proteinExistence type="predicted"/>
<comment type="caution">
    <text evidence="6">The sequence shown here is derived from an EMBL/GenBank/DDBJ whole genome shotgun (WGS) entry which is preliminary data.</text>
</comment>
<keyword evidence="3" id="KW-0812">Transmembrane</keyword>
<feature type="signal peptide" evidence="4">
    <location>
        <begin position="1"/>
        <end position="26"/>
    </location>
</feature>
<feature type="compositionally biased region" description="Gly residues" evidence="2">
    <location>
        <begin position="635"/>
        <end position="645"/>
    </location>
</feature>
<keyword evidence="3" id="KW-0472">Membrane</keyword>
<dbReference type="InterPro" id="IPR007621">
    <property type="entry name" value="TPM_dom"/>
</dbReference>
<reference evidence="6" key="1">
    <citation type="submission" date="2021-01" db="EMBL/GenBank/DDBJ databases">
        <title>Whole genome shotgun sequence of Virgisporangium ochraceum NBRC 16418.</title>
        <authorList>
            <person name="Komaki H."/>
            <person name="Tamura T."/>
        </authorList>
    </citation>
    <scope>NUCLEOTIDE SEQUENCE</scope>
    <source>
        <strain evidence="6">NBRC 16418</strain>
    </source>
</reference>
<gene>
    <name evidence="6" type="ORF">Voc01_071890</name>
</gene>
<feature type="domain" description="TPM" evidence="5">
    <location>
        <begin position="36"/>
        <end position="151"/>
    </location>
</feature>
<evidence type="ECO:0000313" key="6">
    <source>
        <dbReference type="EMBL" id="GIJ72272.1"/>
    </source>
</evidence>
<organism evidence="6 7">
    <name type="scientific">Virgisporangium ochraceum</name>
    <dbReference type="NCBI Taxonomy" id="65505"/>
    <lineage>
        <taxon>Bacteria</taxon>
        <taxon>Bacillati</taxon>
        <taxon>Actinomycetota</taxon>
        <taxon>Actinomycetes</taxon>
        <taxon>Micromonosporales</taxon>
        <taxon>Micromonosporaceae</taxon>
        <taxon>Virgisporangium</taxon>
    </lineage>
</organism>
<evidence type="ECO:0000256" key="3">
    <source>
        <dbReference type="SAM" id="Phobius"/>
    </source>
</evidence>
<evidence type="ECO:0000256" key="1">
    <source>
        <dbReference type="SAM" id="Coils"/>
    </source>
</evidence>
<feature type="region of interest" description="Disordered" evidence="2">
    <location>
        <begin position="635"/>
        <end position="655"/>
    </location>
</feature>
<keyword evidence="7" id="KW-1185">Reference proteome</keyword>
<dbReference type="Proteomes" id="UP000635606">
    <property type="component" value="Unassembled WGS sequence"/>
</dbReference>
<keyword evidence="3" id="KW-1133">Transmembrane helix</keyword>
<dbReference type="AlphaFoldDB" id="A0A8J3ZY72"/>
<feature type="coiled-coil region" evidence="1">
    <location>
        <begin position="409"/>
        <end position="436"/>
    </location>
</feature>
<evidence type="ECO:0000256" key="2">
    <source>
        <dbReference type="SAM" id="MobiDB-lite"/>
    </source>
</evidence>
<keyword evidence="4" id="KW-0732">Signal</keyword>
<dbReference type="RefSeq" id="WP_203932123.1">
    <property type="nucleotide sequence ID" value="NZ_BOPH01000098.1"/>
</dbReference>
<evidence type="ECO:0000259" key="5">
    <source>
        <dbReference type="Pfam" id="PF04536"/>
    </source>
</evidence>
<name>A0A8J3ZY72_9ACTN</name>
<feature type="compositionally biased region" description="Basic residues" evidence="2">
    <location>
        <begin position="646"/>
        <end position="655"/>
    </location>
</feature>
<dbReference type="Pfam" id="PF04536">
    <property type="entry name" value="TPM_phosphatase"/>
    <property type="match status" value="1"/>
</dbReference>
<accession>A0A8J3ZY72</accession>
<dbReference type="EMBL" id="BOPH01000098">
    <property type="protein sequence ID" value="GIJ72272.1"/>
    <property type="molecule type" value="Genomic_DNA"/>
</dbReference>
<keyword evidence="1" id="KW-0175">Coiled coil</keyword>
<evidence type="ECO:0000256" key="4">
    <source>
        <dbReference type="SAM" id="SignalP"/>
    </source>
</evidence>
<feature type="coiled-coil region" evidence="1">
    <location>
        <begin position="483"/>
        <end position="510"/>
    </location>
</feature>
<feature type="transmembrane region" description="Helical" evidence="3">
    <location>
        <begin position="161"/>
        <end position="183"/>
    </location>
</feature>
<dbReference type="Gene3D" id="3.10.310.50">
    <property type="match status" value="1"/>
</dbReference>
<feature type="chain" id="PRO_5035210421" description="TPM domain-containing protein" evidence="4">
    <location>
        <begin position="27"/>
        <end position="655"/>
    </location>
</feature>
<sequence length="655" mass="67604">MRRALAGVLAGLVLTGLVLTGAPAAADPPFRVGGEVVDRAGVLGGGADRVREAVRDLRADRGTQLFVVYVTSFEGADGQRWAADTARLSQLGDGDVLFAVAVDDRAYGYSVPGDATISDDDLRDLMVRTVEPRLAGGDWAGAAVAVADGLGGRGDGTGQSLGLLLCVALVVVAAVVVVLVVVLRRRSRQAAGRAAGPAVAAGPPPVPVAELSRQAATALVDVDDAVQTSEQELAFAQAQFGDEAVTGFRSALDQARDELRQAFTLRQRLDDAEPEDEQTRRAILTEILRLCGSADARLDAQAEAFDRMRSLERTAPQVLAALAPRVEALAGRLPAEQARLDALRQRFAPTAVTPLADSLEQARHRLDAAREELAEARSAVDAGRPERAVVPIRAAEDATGQAGTLLDGITRTTADLEQADARIAAARSELGQDLEEARALVASDGSDLRPTIARAEAALTTADTAMTPAGTGLPDPLAALRVLEEAGADLDRALAAVREARQQRDRAAALVDRAILAATSAVAAADDFIATRRGAVGADARTRLAEARRQLDQAVAASASDPESALRYAQYADALAQQALQLARGDVDRWSQPAGLPGYGGGSGVDLGSLVLGGILLGGRSGSYGGSSGGFGGGWSPGSFGGSGTRARHGGGGRF</sequence>
<protein>
    <recommendedName>
        <fullName evidence="5">TPM domain-containing protein</fullName>
    </recommendedName>
</protein>
<evidence type="ECO:0000313" key="7">
    <source>
        <dbReference type="Proteomes" id="UP000635606"/>
    </source>
</evidence>